<organism evidence="2">
    <name type="scientific">Symploca sp. SIO1C4</name>
    <dbReference type="NCBI Taxonomy" id="2607765"/>
    <lineage>
        <taxon>Bacteria</taxon>
        <taxon>Bacillati</taxon>
        <taxon>Cyanobacteriota</taxon>
        <taxon>Cyanophyceae</taxon>
        <taxon>Coleofasciculales</taxon>
        <taxon>Coleofasciculaceae</taxon>
        <taxon>Symploca</taxon>
    </lineage>
</organism>
<comment type="caution">
    <text evidence="2">The sequence shown here is derived from an EMBL/GenBank/DDBJ whole genome shotgun (WGS) entry which is preliminary data.</text>
</comment>
<dbReference type="CDD" id="cd02440">
    <property type="entry name" value="AdoMet_MTases"/>
    <property type="match status" value="1"/>
</dbReference>
<feature type="domain" description="Methyltransferase" evidence="1">
    <location>
        <begin position="51"/>
        <end position="143"/>
    </location>
</feature>
<dbReference type="Pfam" id="PF13649">
    <property type="entry name" value="Methyltransf_25"/>
    <property type="match status" value="1"/>
</dbReference>
<evidence type="ECO:0000259" key="1">
    <source>
        <dbReference type="Pfam" id="PF13649"/>
    </source>
</evidence>
<dbReference type="PANTHER" id="PTHR43464:SF23">
    <property type="entry name" value="JUVENILE HORMONE ACID O-METHYLTRANSFERASE"/>
    <property type="match status" value="1"/>
</dbReference>
<dbReference type="InterPro" id="IPR029063">
    <property type="entry name" value="SAM-dependent_MTases_sf"/>
</dbReference>
<dbReference type="InterPro" id="IPR041698">
    <property type="entry name" value="Methyltransf_25"/>
</dbReference>
<reference evidence="2" key="1">
    <citation type="submission" date="2019-11" db="EMBL/GenBank/DDBJ databases">
        <title>Genomic insights into an expanded diversity of filamentous marine cyanobacteria reveals the extraordinary biosynthetic potential of Moorea and Okeania.</title>
        <authorList>
            <person name="Ferreira Leao T."/>
            <person name="Wang M."/>
            <person name="Moss N."/>
            <person name="Da Silva R."/>
            <person name="Sanders J."/>
            <person name="Nurk S."/>
            <person name="Gurevich A."/>
            <person name="Humphrey G."/>
            <person name="Reher R."/>
            <person name="Zhu Q."/>
            <person name="Belda-Ferre P."/>
            <person name="Glukhov E."/>
            <person name="Rex R."/>
            <person name="Dorrestein P.C."/>
            <person name="Knight R."/>
            <person name="Pevzner P."/>
            <person name="Gerwick W.H."/>
            <person name="Gerwick L."/>
        </authorList>
    </citation>
    <scope>NUCLEOTIDE SEQUENCE</scope>
    <source>
        <strain evidence="2">SIO1C4</strain>
    </source>
</reference>
<name>A0A6B3ND55_9CYAN</name>
<dbReference type="AlphaFoldDB" id="A0A6B3ND55"/>
<keyword evidence="2" id="KW-0808">Transferase</keyword>
<dbReference type="EMBL" id="JAAHFQ010000703">
    <property type="protein sequence ID" value="NER31029.1"/>
    <property type="molecule type" value="Genomic_DNA"/>
</dbReference>
<dbReference type="GO" id="GO:0032259">
    <property type="term" value="P:methylation"/>
    <property type="evidence" value="ECO:0007669"/>
    <property type="project" value="UniProtKB-KW"/>
</dbReference>
<accession>A0A6B3ND55</accession>
<dbReference type="SUPFAM" id="SSF53335">
    <property type="entry name" value="S-adenosyl-L-methionine-dependent methyltransferases"/>
    <property type="match status" value="1"/>
</dbReference>
<protein>
    <submittedName>
        <fullName evidence="2">Methyltransferase domain-containing protein</fullName>
    </submittedName>
</protein>
<sequence length="204" mass="23304">MVNYQERYDKGASTYNLHVKKKNYFGPGYIAEYLLELASEQIISLNSDIKVLDAGCGTGLIGVELRKHDFLHIDGVDFSIEMIKLAHKTGAYQNLIGWCDLNKNPPFFLHNQYDITICCGVFFADLVKLTALKWLAEVTKPGGIILLSTRVAFCQDYNFEDYYKKLELLKHLKLIDSRMDQPYVGNESNAHYWVFGIPETKFGS</sequence>
<dbReference type="Gene3D" id="3.40.50.150">
    <property type="entry name" value="Vaccinia Virus protein VP39"/>
    <property type="match status" value="1"/>
</dbReference>
<dbReference type="PANTHER" id="PTHR43464">
    <property type="entry name" value="METHYLTRANSFERASE"/>
    <property type="match status" value="1"/>
</dbReference>
<gene>
    <name evidence="2" type="ORF">F6J89_26275</name>
</gene>
<evidence type="ECO:0000313" key="2">
    <source>
        <dbReference type="EMBL" id="NER31029.1"/>
    </source>
</evidence>
<keyword evidence="2" id="KW-0489">Methyltransferase</keyword>
<dbReference type="GO" id="GO:0010420">
    <property type="term" value="F:polyprenyldihydroxybenzoate methyltransferase activity"/>
    <property type="evidence" value="ECO:0007669"/>
    <property type="project" value="TreeGrafter"/>
</dbReference>
<proteinExistence type="predicted"/>